<dbReference type="EMBL" id="CP061281">
    <property type="protein sequence ID" value="QNS08432.1"/>
    <property type="molecule type" value="Genomic_DNA"/>
</dbReference>
<feature type="region of interest" description="Disordered" evidence="1">
    <location>
        <begin position="538"/>
        <end position="567"/>
    </location>
</feature>
<proteinExistence type="predicted"/>
<reference evidence="2 3" key="1">
    <citation type="submission" date="2020-09" db="EMBL/GenBank/DDBJ databases">
        <title>A novel species.</title>
        <authorList>
            <person name="Gao J."/>
        </authorList>
    </citation>
    <scope>NUCLEOTIDE SEQUENCE [LARGE SCALE GENOMIC DNA]</scope>
    <source>
        <strain evidence="2 3">CRXT-Y-14</strain>
    </source>
</reference>
<sequence length="567" mass="60940">MPEPTTDTSGIREDDVAWRVGTWWREGGLDGRVAFLALEDGHDASAVVRRTHEHVPGSVVVDATGLTAEQVMRQALTDLGVELPADGSRAWRRVLGAWPEERLLLVVNAHRAGPTRRSYEAERLVTWTLPRLACGRLAVLVHTVPQLLPVDADAQTVFRVSAPAAAPESAPDSRALQALALAEPRSVPLPVWAQLVTALTGEATSEDELAALAREESGVLRLGPLGASFVDEGVAERLRRDAFHEAGSGELCRLHGHMVDWLTRSAAGFRHPEGWARHGTTGRYAATGLAMHAVQAGTYEELLRDGRVVAHLPQTALMDAARSITFSLPGNTAAADAIHLWGWGIVPRQQAEWASWLHLMALSRNDRAFASAVANSGVTLPWQAKWAKWRPPGGLHPDFLEAGRLAALAEVRWHRRPAVAGLQRRTVNEEELLYVSIWDVETGEQLTDPLEDDGILEEHSADLTWPAASGQGSAAPASVSELFAASVPRRDDRAFVLPCVPPAVGDVTLFAGDLGLIAIEPADGVDLSDFGARTLPLSGDYTDAGPCSPVDAPPRATRTSSPCSART</sequence>
<name>A0A7H1BI77_9ACTN</name>
<evidence type="ECO:0000313" key="2">
    <source>
        <dbReference type="EMBL" id="QNS08432.1"/>
    </source>
</evidence>
<keyword evidence="3" id="KW-1185">Reference proteome</keyword>
<dbReference type="RefSeq" id="WP_188341093.1">
    <property type="nucleotide sequence ID" value="NZ_CP061281.1"/>
</dbReference>
<feature type="compositionally biased region" description="Polar residues" evidence="1">
    <location>
        <begin position="557"/>
        <end position="567"/>
    </location>
</feature>
<protein>
    <submittedName>
        <fullName evidence="2">Uncharacterized protein</fullName>
    </submittedName>
</protein>
<organism evidence="2 3">
    <name type="scientific">Streptomyces xanthii</name>
    <dbReference type="NCBI Taxonomy" id="2768069"/>
    <lineage>
        <taxon>Bacteria</taxon>
        <taxon>Bacillati</taxon>
        <taxon>Actinomycetota</taxon>
        <taxon>Actinomycetes</taxon>
        <taxon>Kitasatosporales</taxon>
        <taxon>Streptomycetaceae</taxon>
        <taxon>Streptomyces</taxon>
    </lineage>
</organism>
<accession>A0A7H1BI77</accession>
<evidence type="ECO:0000313" key="3">
    <source>
        <dbReference type="Proteomes" id="UP000516428"/>
    </source>
</evidence>
<dbReference type="AlphaFoldDB" id="A0A7H1BI77"/>
<gene>
    <name evidence="2" type="ORF">IAG42_35840</name>
</gene>
<dbReference type="Proteomes" id="UP000516428">
    <property type="component" value="Chromosome"/>
</dbReference>
<dbReference type="KEGG" id="sxn:IAG42_35840"/>
<evidence type="ECO:0000256" key="1">
    <source>
        <dbReference type="SAM" id="MobiDB-lite"/>
    </source>
</evidence>